<protein>
    <submittedName>
        <fullName evidence="7">Uncharacterized protein</fullName>
    </submittedName>
</protein>
<feature type="transmembrane region" description="Helical" evidence="6">
    <location>
        <begin position="107"/>
        <end position="127"/>
    </location>
</feature>
<sequence length="131" mass="14043">MITTTSTRKICTPQKSVYVLLIGIDAGPGAGSKKLGLRTTAAIIIGRLVLVPPAGMCMVALADRLGFIPRGDTMFKFVLLLQHSMPTSVLSGAVANLRGCGEESAAVLFWMYVCAVFSVAGWMVLYIRMLF</sequence>
<accession>A0A453I6D0</accession>
<reference evidence="7" key="5">
    <citation type="journal article" date="2021" name="G3 (Bethesda)">
        <title>Aegilops tauschii genome assembly Aet v5.0 features greater sequence contiguity and improved annotation.</title>
        <authorList>
            <person name="Wang L."/>
            <person name="Zhu T."/>
            <person name="Rodriguez J.C."/>
            <person name="Deal K.R."/>
            <person name="Dubcovsky J."/>
            <person name="McGuire P.E."/>
            <person name="Lux T."/>
            <person name="Spannagl M."/>
            <person name="Mayer K.F.X."/>
            <person name="Baldrich P."/>
            <person name="Meyers B.C."/>
            <person name="Huo N."/>
            <person name="Gu Y.Q."/>
            <person name="Zhou H."/>
            <person name="Devos K.M."/>
            <person name="Bennetzen J.L."/>
            <person name="Unver T."/>
            <person name="Budak H."/>
            <person name="Gulick P.J."/>
            <person name="Galiba G."/>
            <person name="Kalapos B."/>
            <person name="Nelson D.R."/>
            <person name="Li P."/>
            <person name="You F.M."/>
            <person name="Luo M.C."/>
            <person name="Dvorak J."/>
        </authorList>
    </citation>
    <scope>NUCLEOTIDE SEQUENCE [LARGE SCALE GENOMIC DNA]</scope>
    <source>
        <strain evidence="7">cv. AL8/78</strain>
    </source>
</reference>
<dbReference type="Pfam" id="PF03547">
    <property type="entry name" value="Mem_trans"/>
    <property type="match status" value="1"/>
</dbReference>
<keyword evidence="4 6" id="KW-0472">Membrane</keyword>
<dbReference type="GO" id="GO:0009734">
    <property type="term" value="P:auxin-activated signaling pathway"/>
    <property type="evidence" value="ECO:0007669"/>
    <property type="project" value="UniProtKB-KW"/>
</dbReference>
<dbReference type="GO" id="GO:0016020">
    <property type="term" value="C:membrane"/>
    <property type="evidence" value="ECO:0007669"/>
    <property type="project" value="UniProtKB-SubCell"/>
</dbReference>
<dbReference type="PANTHER" id="PTHR31419:SF9">
    <property type="entry name" value="AUXIN EFFLUX CARRIER FAMILY PROTEIN"/>
    <property type="match status" value="1"/>
</dbReference>
<dbReference type="PANTHER" id="PTHR31419">
    <property type="entry name" value="PROTEIN PIN-LIKES 2"/>
    <property type="match status" value="1"/>
</dbReference>
<evidence type="ECO:0000256" key="3">
    <source>
        <dbReference type="ARBA" id="ARBA00022989"/>
    </source>
</evidence>
<dbReference type="GO" id="GO:0080162">
    <property type="term" value="P:endoplasmic reticulum to cytosol auxin transport"/>
    <property type="evidence" value="ECO:0007669"/>
    <property type="project" value="InterPro"/>
</dbReference>
<keyword evidence="8" id="KW-1185">Reference proteome</keyword>
<name>A0A453I6D0_AEGTS</name>
<keyword evidence="2 6" id="KW-0812">Transmembrane</keyword>
<dbReference type="EnsemblPlants" id="AET4Gv20456500.3">
    <property type="protein sequence ID" value="AET4Gv20456500.3"/>
    <property type="gene ID" value="AET4Gv20456500"/>
</dbReference>
<evidence type="ECO:0000256" key="2">
    <source>
        <dbReference type="ARBA" id="ARBA00022692"/>
    </source>
</evidence>
<dbReference type="AlphaFoldDB" id="A0A453I6D0"/>
<feature type="transmembrane region" description="Helical" evidence="6">
    <location>
        <begin position="41"/>
        <end position="62"/>
    </location>
</feature>
<dbReference type="InterPro" id="IPR039305">
    <property type="entry name" value="PILS2/6"/>
</dbReference>
<evidence type="ECO:0000256" key="5">
    <source>
        <dbReference type="ARBA" id="ARBA00023294"/>
    </source>
</evidence>
<evidence type="ECO:0000313" key="8">
    <source>
        <dbReference type="Proteomes" id="UP000015105"/>
    </source>
</evidence>
<proteinExistence type="predicted"/>
<comment type="subcellular location">
    <subcellularLocation>
        <location evidence="1">Membrane</location>
        <topology evidence="1">Multi-pass membrane protein</topology>
    </subcellularLocation>
</comment>
<evidence type="ECO:0000313" key="7">
    <source>
        <dbReference type="EnsemblPlants" id="AET4Gv20456500.3"/>
    </source>
</evidence>
<reference evidence="7" key="4">
    <citation type="submission" date="2019-03" db="UniProtKB">
        <authorList>
            <consortium name="EnsemblPlants"/>
        </authorList>
    </citation>
    <scope>IDENTIFICATION</scope>
</reference>
<keyword evidence="3 6" id="KW-1133">Transmembrane helix</keyword>
<dbReference type="InterPro" id="IPR004776">
    <property type="entry name" value="Mem_transp_PIN-like"/>
</dbReference>
<dbReference type="Gramene" id="AET4Gv20456500.3">
    <property type="protein sequence ID" value="AET4Gv20456500.3"/>
    <property type="gene ID" value="AET4Gv20456500"/>
</dbReference>
<reference evidence="8" key="2">
    <citation type="journal article" date="2017" name="Nat. Plants">
        <title>The Aegilops tauschii genome reveals multiple impacts of transposons.</title>
        <authorList>
            <person name="Zhao G."/>
            <person name="Zou C."/>
            <person name="Li K."/>
            <person name="Wang K."/>
            <person name="Li T."/>
            <person name="Gao L."/>
            <person name="Zhang X."/>
            <person name="Wang H."/>
            <person name="Yang Z."/>
            <person name="Liu X."/>
            <person name="Jiang W."/>
            <person name="Mao L."/>
            <person name="Kong X."/>
            <person name="Jiao Y."/>
            <person name="Jia J."/>
        </authorList>
    </citation>
    <scope>NUCLEOTIDE SEQUENCE [LARGE SCALE GENOMIC DNA]</scope>
    <source>
        <strain evidence="8">cv. AL8/78</strain>
    </source>
</reference>
<organism evidence="7 8">
    <name type="scientific">Aegilops tauschii subsp. strangulata</name>
    <name type="common">Goatgrass</name>
    <dbReference type="NCBI Taxonomy" id="200361"/>
    <lineage>
        <taxon>Eukaryota</taxon>
        <taxon>Viridiplantae</taxon>
        <taxon>Streptophyta</taxon>
        <taxon>Embryophyta</taxon>
        <taxon>Tracheophyta</taxon>
        <taxon>Spermatophyta</taxon>
        <taxon>Magnoliopsida</taxon>
        <taxon>Liliopsida</taxon>
        <taxon>Poales</taxon>
        <taxon>Poaceae</taxon>
        <taxon>BOP clade</taxon>
        <taxon>Pooideae</taxon>
        <taxon>Triticodae</taxon>
        <taxon>Triticeae</taxon>
        <taxon>Triticinae</taxon>
        <taxon>Aegilops</taxon>
    </lineage>
</organism>
<evidence type="ECO:0000256" key="6">
    <source>
        <dbReference type="SAM" id="Phobius"/>
    </source>
</evidence>
<evidence type="ECO:0000256" key="1">
    <source>
        <dbReference type="ARBA" id="ARBA00004141"/>
    </source>
</evidence>
<reference evidence="8" key="1">
    <citation type="journal article" date="2014" name="Science">
        <title>Ancient hybridizations among the ancestral genomes of bread wheat.</title>
        <authorList>
            <consortium name="International Wheat Genome Sequencing Consortium,"/>
            <person name="Marcussen T."/>
            <person name="Sandve S.R."/>
            <person name="Heier L."/>
            <person name="Spannagl M."/>
            <person name="Pfeifer M."/>
            <person name="Jakobsen K.S."/>
            <person name="Wulff B.B."/>
            <person name="Steuernagel B."/>
            <person name="Mayer K.F."/>
            <person name="Olsen O.A."/>
        </authorList>
    </citation>
    <scope>NUCLEOTIDE SEQUENCE [LARGE SCALE GENOMIC DNA]</scope>
    <source>
        <strain evidence="8">cv. AL8/78</strain>
    </source>
</reference>
<evidence type="ECO:0000256" key="4">
    <source>
        <dbReference type="ARBA" id="ARBA00023136"/>
    </source>
</evidence>
<keyword evidence="5" id="KW-0927">Auxin signaling pathway</keyword>
<reference evidence="7" key="3">
    <citation type="journal article" date="2017" name="Nature">
        <title>Genome sequence of the progenitor of the wheat D genome Aegilops tauschii.</title>
        <authorList>
            <person name="Luo M.C."/>
            <person name="Gu Y.Q."/>
            <person name="Puiu D."/>
            <person name="Wang H."/>
            <person name="Twardziok S.O."/>
            <person name="Deal K.R."/>
            <person name="Huo N."/>
            <person name="Zhu T."/>
            <person name="Wang L."/>
            <person name="Wang Y."/>
            <person name="McGuire P.E."/>
            <person name="Liu S."/>
            <person name="Long H."/>
            <person name="Ramasamy R.K."/>
            <person name="Rodriguez J.C."/>
            <person name="Van S.L."/>
            <person name="Yuan L."/>
            <person name="Wang Z."/>
            <person name="Xia Z."/>
            <person name="Xiao L."/>
            <person name="Anderson O.D."/>
            <person name="Ouyang S."/>
            <person name="Liang Y."/>
            <person name="Zimin A.V."/>
            <person name="Pertea G."/>
            <person name="Qi P."/>
            <person name="Bennetzen J.L."/>
            <person name="Dai X."/>
            <person name="Dawson M.W."/>
            <person name="Muller H.G."/>
            <person name="Kugler K."/>
            <person name="Rivarola-Duarte L."/>
            <person name="Spannagl M."/>
            <person name="Mayer K.F.X."/>
            <person name="Lu F.H."/>
            <person name="Bevan M.W."/>
            <person name="Leroy P."/>
            <person name="Li P."/>
            <person name="You F.M."/>
            <person name="Sun Q."/>
            <person name="Liu Z."/>
            <person name="Lyons E."/>
            <person name="Wicker T."/>
            <person name="Salzberg S.L."/>
            <person name="Devos K.M."/>
            <person name="Dvorak J."/>
        </authorList>
    </citation>
    <scope>NUCLEOTIDE SEQUENCE [LARGE SCALE GENOMIC DNA]</scope>
    <source>
        <strain evidence="7">cv. AL8/78</strain>
    </source>
</reference>
<dbReference type="Proteomes" id="UP000015105">
    <property type="component" value="Chromosome 4D"/>
</dbReference>